<dbReference type="EMBL" id="CAXKWB010054647">
    <property type="protein sequence ID" value="CAL4176030.1"/>
    <property type="molecule type" value="Genomic_DNA"/>
</dbReference>
<comment type="caution">
    <text evidence="2">The sequence shown here is derived from an EMBL/GenBank/DDBJ whole genome shotgun (WGS) entry which is preliminary data.</text>
</comment>
<evidence type="ECO:0000313" key="2">
    <source>
        <dbReference type="EMBL" id="CAL4176030.1"/>
    </source>
</evidence>
<accession>A0AAV2S946</accession>
<feature type="region of interest" description="Disordered" evidence="1">
    <location>
        <begin position="119"/>
        <end position="141"/>
    </location>
</feature>
<evidence type="ECO:0000313" key="3">
    <source>
        <dbReference type="Proteomes" id="UP001497623"/>
    </source>
</evidence>
<feature type="compositionally biased region" description="Basic and acidic residues" evidence="1">
    <location>
        <begin position="37"/>
        <end position="51"/>
    </location>
</feature>
<feature type="compositionally biased region" description="Pro residues" evidence="1">
    <location>
        <begin position="17"/>
        <end position="33"/>
    </location>
</feature>
<evidence type="ECO:0000256" key="1">
    <source>
        <dbReference type="SAM" id="MobiDB-lite"/>
    </source>
</evidence>
<keyword evidence="3" id="KW-1185">Reference proteome</keyword>
<sequence length="141" mass="15566">MPHLILRLIVPLAPPLPPPPLPPTPPVPAPPQPHHTARPDGRDAHHLEGAHTKAQQPVQGGIHLSLSQVNLTRRNKRLLEMLQQPVAAFPSMEALERVNISQEMEDSSLLPQRRRLPPLAAASHPLPPLTPRRRAVSLETF</sequence>
<gene>
    <name evidence="2" type="ORF">MNOR_LOCUS34730</name>
</gene>
<organism evidence="2 3">
    <name type="scientific">Meganyctiphanes norvegica</name>
    <name type="common">Northern krill</name>
    <name type="synonym">Thysanopoda norvegica</name>
    <dbReference type="NCBI Taxonomy" id="48144"/>
    <lineage>
        <taxon>Eukaryota</taxon>
        <taxon>Metazoa</taxon>
        <taxon>Ecdysozoa</taxon>
        <taxon>Arthropoda</taxon>
        <taxon>Crustacea</taxon>
        <taxon>Multicrustacea</taxon>
        <taxon>Malacostraca</taxon>
        <taxon>Eumalacostraca</taxon>
        <taxon>Eucarida</taxon>
        <taxon>Euphausiacea</taxon>
        <taxon>Euphausiidae</taxon>
        <taxon>Meganyctiphanes</taxon>
    </lineage>
</organism>
<protein>
    <submittedName>
        <fullName evidence="2">Uncharacterized protein</fullName>
    </submittedName>
</protein>
<dbReference type="Proteomes" id="UP001497623">
    <property type="component" value="Unassembled WGS sequence"/>
</dbReference>
<name>A0AAV2S946_MEGNR</name>
<reference evidence="2 3" key="1">
    <citation type="submission" date="2024-05" db="EMBL/GenBank/DDBJ databases">
        <authorList>
            <person name="Wallberg A."/>
        </authorList>
    </citation>
    <scope>NUCLEOTIDE SEQUENCE [LARGE SCALE GENOMIC DNA]</scope>
</reference>
<proteinExistence type="predicted"/>
<dbReference type="AlphaFoldDB" id="A0AAV2S946"/>
<feature type="region of interest" description="Disordered" evidence="1">
    <location>
        <begin position="17"/>
        <end position="61"/>
    </location>
</feature>